<keyword evidence="5" id="KW-0788">Thiol protease</keyword>
<evidence type="ECO:0000313" key="12">
    <source>
        <dbReference type="Proteomes" id="UP000450599"/>
    </source>
</evidence>
<dbReference type="InterPro" id="IPR025896">
    <property type="entry name" value="Spi_Prtas-inh"/>
</dbReference>
<dbReference type="InterPro" id="IPR000200">
    <property type="entry name" value="Peptidase_C10"/>
</dbReference>
<evidence type="ECO:0000259" key="7">
    <source>
        <dbReference type="Pfam" id="PF13734"/>
    </source>
</evidence>
<gene>
    <name evidence="8" type="primary">speB_2</name>
    <name evidence="8" type="ORF">ERS852560_02321</name>
    <name evidence="10" type="ORF">GKD54_10475</name>
    <name evidence="9" type="ORF">GKD58_11615</name>
</gene>
<dbReference type="EMBL" id="WKMW01000010">
    <property type="protein sequence ID" value="MRY84894.1"/>
    <property type="molecule type" value="Genomic_DNA"/>
</dbReference>
<feature type="domain" description="Spi protease inhibitor" evidence="7">
    <location>
        <begin position="25"/>
        <end position="123"/>
    </location>
</feature>
<dbReference type="SUPFAM" id="SSF54001">
    <property type="entry name" value="Cysteine proteinases"/>
    <property type="match status" value="1"/>
</dbReference>
<dbReference type="PRINTS" id="PR00797">
    <property type="entry name" value="STREPTOPAIN"/>
</dbReference>
<dbReference type="InterPro" id="IPR044934">
    <property type="entry name" value="Streptopain_sf"/>
</dbReference>
<comment type="similarity">
    <text evidence="1">Belongs to the peptidase C10 family.</text>
</comment>
<evidence type="ECO:0000313" key="11">
    <source>
        <dbReference type="Proteomes" id="UP000095332"/>
    </source>
</evidence>
<dbReference type="Pfam" id="PF13734">
    <property type="entry name" value="Inhibitor_I69"/>
    <property type="match status" value="1"/>
</dbReference>
<evidence type="ECO:0000313" key="9">
    <source>
        <dbReference type="EMBL" id="MRY84894.1"/>
    </source>
</evidence>
<feature type="active site" description="Nucleophile" evidence="6">
    <location>
        <position position="181"/>
    </location>
</feature>
<dbReference type="Proteomes" id="UP000095332">
    <property type="component" value="Unassembled WGS sequence"/>
</dbReference>
<dbReference type="Gene3D" id="3.90.70.50">
    <property type="entry name" value="Peptidase C10, streptopain"/>
    <property type="match status" value="1"/>
</dbReference>
<dbReference type="GO" id="GO:0006508">
    <property type="term" value="P:proteolysis"/>
    <property type="evidence" value="ECO:0007669"/>
    <property type="project" value="UniProtKB-KW"/>
</dbReference>
<evidence type="ECO:0000313" key="13">
    <source>
        <dbReference type="Proteomes" id="UP000471216"/>
    </source>
</evidence>
<keyword evidence="4 8" id="KW-0378">Hydrolase</keyword>
<dbReference type="RefSeq" id="WP_057328599.1">
    <property type="nucleotide sequence ID" value="NZ_CZBM01000009.1"/>
</dbReference>
<evidence type="ECO:0000256" key="3">
    <source>
        <dbReference type="ARBA" id="ARBA00022729"/>
    </source>
</evidence>
<evidence type="ECO:0000313" key="8">
    <source>
        <dbReference type="EMBL" id="CUQ35075.1"/>
    </source>
</evidence>
<reference evidence="12 13" key="2">
    <citation type="journal article" date="2019" name="Nat. Med.">
        <title>A library of human gut bacterial isolates paired with longitudinal multiomics data enables mechanistic microbiome research.</title>
        <authorList>
            <person name="Poyet M."/>
            <person name="Groussin M."/>
            <person name="Gibbons S.M."/>
            <person name="Avila-Pacheco J."/>
            <person name="Jiang X."/>
            <person name="Kearney S.M."/>
            <person name="Perrotta A.R."/>
            <person name="Berdy B."/>
            <person name="Zhao S."/>
            <person name="Lieberman T.D."/>
            <person name="Swanson P.K."/>
            <person name="Smith M."/>
            <person name="Roesemann S."/>
            <person name="Alexander J.E."/>
            <person name="Rich S.A."/>
            <person name="Livny J."/>
            <person name="Vlamakis H."/>
            <person name="Clish C."/>
            <person name="Bullock K."/>
            <person name="Deik A."/>
            <person name="Scott J."/>
            <person name="Pierce K.A."/>
            <person name="Xavier R.J."/>
            <person name="Alm E.J."/>
        </authorList>
    </citation>
    <scope>NUCLEOTIDE SEQUENCE [LARGE SCALE GENOMIC DNA]</scope>
    <source>
        <strain evidence="10 13">BIOML-A10</strain>
        <strain evidence="9 12">BIOML-A11</strain>
    </source>
</reference>
<evidence type="ECO:0000313" key="10">
    <source>
        <dbReference type="EMBL" id="MRZ06641.1"/>
    </source>
</evidence>
<name>A0A174VT42_PARDI</name>
<sequence length="705" mass="77551">MEKRLLLCLLCVVSVAFSLEARQRTEAEALRMARSFYEGQGMLRSAPGSDFRLVYTGEGSGLRSVSSDPYYYIYNVGEGDGFVMVSGDDRVAPVLGYSLSGSFDPGDMPSNMRGWFEEYERQIDHVHTQLEQVFPENVSSPRSDDGFPERVEPLIQTKWNQGAPYNSLCPLDGDKRSATGCVATAAVQIMNYHQWPEKAVGKGQYRMGEENVNETVFPVDLSGYTFDWKNMLDVYDSTSTAVQDKAVAELMYAVGVAGNMLYSAAGSGTMDEYMAKGLIENLNYDKNLLCLHRDYYMTAGWKRLLKVELAAKRPVLYGGTSTSGGHAFVCDGYDKDGLFHINWGWGGAANGFFELDVLNPYIKTYSGFSYGQDMIIGFQKPTEASEPYLSLNVNSVNVDRPSISQGDSLGIEYALQLDASSEKELELALGVFTGDSLSKIVYEEKGVISPAVVSPSFLWKTDPLCLDPGLYGLRALYRVSGEKEWRELTPSRMRNNEIHLLATDSLIEVISYADEYTGTHSVYSEESLVVGGSNVLCTVIRNESAYERNPMIVFMAHSLSTGEYTDLSIEGAYFQSGEEKEVRTQIKVNLSPGRYVLAAYSVVSDGVYFIKGTEVFVTVEGVPTGIHPLAVDDKLRVLAGEGRLSVSFTSPLHEAYLYDVSGRLCSTGVMNGTAGSVLSTAGLSGGIYVLKVRIEQGWAEKKIVL</sequence>
<dbReference type="Pfam" id="PF01640">
    <property type="entry name" value="Peptidase_C10"/>
    <property type="match status" value="1"/>
</dbReference>
<evidence type="ECO:0000256" key="4">
    <source>
        <dbReference type="ARBA" id="ARBA00022801"/>
    </source>
</evidence>
<organism evidence="8 11">
    <name type="scientific">Parabacteroides distasonis</name>
    <dbReference type="NCBI Taxonomy" id="823"/>
    <lineage>
        <taxon>Bacteria</taxon>
        <taxon>Pseudomonadati</taxon>
        <taxon>Bacteroidota</taxon>
        <taxon>Bacteroidia</taxon>
        <taxon>Bacteroidales</taxon>
        <taxon>Tannerellaceae</taxon>
        <taxon>Parabacteroides</taxon>
    </lineage>
</organism>
<dbReference type="EC" id="3.4.22.10" evidence="8"/>
<reference evidence="8 11" key="1">
    <citation type="submission" date="2015-09" db="EMBL/GenBank/DDBJ databases">
        <authorList>
            <consortium name="Pathogen Informatics"/>
        </authorList>
    </citation>
    <scope>NUCLEOTIDE SEQUENCE [LARGE SCALE GENOMIC DNA]</scope>
    <source>
        <strain evidence="8 11">2789STDY5834948</strain>
    </source>
</reference>
<dbReference type="EMBL" id="WKMX01000009">
    <property type="protein sequence ID" value="MRZ06641.1"/>
    <property type="molecule type" value="Genomic_DNA"/>
</dbReference>
<evidence type="ECO:0000256" key="5">
    <source>
        <dbReference type="ARBA" id="ARBA00022807"/>
    </source>
</evidence>
<keyword evidence="3" id="KW-0732">Signal</keyword>
<dbReference type="GO" id="GO:0008234">
    <property type="term" value="F:cysteine-type peptidase activity"/>
    <property type="evidence" value="ECO:0007669"/>
    <property type="project" value="UniProtKB-KW"/>
</dbReference>
<evidence type="ECO:0000256" key="2">
    <source>
        <dbReference type="ARBA" id="ARBA00022670"/>
    </source>
</evidence>
<evidence type="ECO:0000256" key="1">
    <source>
        <dbReference type="ARBA" id="ARBA00009693"/>
    </source>
</evidence>
<protein>
    <submittedName>
        <fullName evidence="9">Peptidase C10</fullName>
    </submittedName>
    <submittedName>
        <fullName evidence="8">Streptopain</fullName>
        <ecNumber evidence="8">3.4.22.10</ecNumber>
    </submittedName>
</protein>
<proteinExistence type="inferred from homology"/>
<keyword evidence="2" id="KW-0645">Protease</keyword>
<evidence type="ECO:0000256" key="6">
    <source>
        <dbReference type="PIRSR" id="PIRSR600200-1"/>
    </source>
</evidence>
<feature type="active site" description="Proton acceptor" evidence="6">
    <location>
        <position position="326"/>
    </location>
</feature>
<dbReference type="Proteomes" id="UP000450599">
    <property type="component" value="Unassembled WGS sequence"/>
</dbReference>
<accession>A0A174VT42</accession>
<dbReference type="EMBL" id="CZBM01000009">
    <property type="protein sequence ID" value="CUQ35075.1"/>
    <property type="molecule type" value="Genomic_DNA"/>
</dbReference>
<dbReference type="AlphaFoldDB" id="A0A174VT42"/>
<dbReference type="Proteomes" id="UP000471216">
    <property type="component" value="Unassembled WGS sequence"/>
</dbReference>
<dbReference type="InterPro" id="IPR038765">
    <property type="entry name" value="Papain-like_cys_pep_sf"/>
</dbReference>